<sequence>MNWFLAEKDNMEEEIKLLSVADFKDVNKPGCSSEIPEIIAHSSKAIEVPKATERNKYASLMEFPFADGSPIAELANFYKECLQARSATDEWADIAEASASTDSESLAQQLKMFEDAVPEFDNMVASMFSNSQYGSDHS</sequence>
<dbReference type="Proteomes" id="UP000837857">
    <property type="component" value="Chromosome 1"/>
</dbReference>
<evidence type="ECO:0000313" key="2">
    <source>
        <dbReference type="Proteomes" id="UP000837857"/>
    </source>
</evidence>
<evidence type="ECO:0000313" key="1">
    <source>
        <dbReference type="EMBL" id="CAH2035439.1"/>
    </source>
</evidence>
<organism evidence="1 2">
    <name type="scientific">Iphiclides podalirius</name>
    <name type="common">scarce swallowtail</name>
    <dbReference type="NCBI Taxonomy" id="110791"/>
    <lineage>
        <taxon>Eukaryota</taxon>
        <taxon>Metazoa</taxon>
        <taxon>Ecdysozoa</taxon>
        <taxon>Arthropoda</taxon>
        <taxon>Hexapoda</taxon>
        <taxon>Insecta</taxon>
        <taxon>Pterygota</taxon>
        <taxon>Neoptera</taxon>
        <taxon>Endopterygota</taxon>
        <taxon>Lepidoptera</taxon>
        <taxon>Glossata</taxon>
        <taxon>Ditrysia</taxon>
        <taxon>Papilionoidea</taxon>
        <taxon>Papilionidae</taxon>
        <taxon>Papilioninae</taxon>
        <taxon>Iphiclides</taxon>
    </lineage>
</organism>
<keyword evidence="2" id="KW-1185">Reference proteome</keyword>
<feature type="non-terminal residue" evidence="1">
    <location>
        <position position="1"/>
    </location>
</feature>
<reference evidence="1" key="1">
    <citation type="submission" date="2022-03" db="EMBL/GenBank/DDBJ databases">
        <authorList>
            <person name="Martin H S."/>
        </authorList>
    </citation>
    <scope>NUCLEOTIDE SEQUENCE</scope>
</reference>
<protein>
    <submittedName>
        <fullName evidence="1">Uncharacterized protein</fullName>
    </submittedName>
</protein>
<name>A0ABN8HQL7_9NEOP</name>
<accession>A0ABN8HQL7</accession>
<proteinExistence type="predicted"/>
<dbReference type="EMBL" id="OW152813">
    <property type="protein sequence ID" value="CAH2035439.1"/>
    <property type="molecule type" value="Genomic_DNA"/>
</dbReference>
<gene>
    <name evidence="1" type="ORF">IPOD504_LOCUS549</name>
</gene>